<dbReference type="EMBL" id="FODH01000027">
    <property type="protein sequence ID" value="SEP18496.1"/>
    <property type="molecule type" value="Genomic_DNA"/>
</dbReference>
<evidence type="ECO:0000313" key="1">
    <source>
        <dbReference type="EMBL" id="QWU15691.1"/>
    </source>
</evidence>
<organism evidence="2 3">
    <name type="scientific">Paenibacillus sophorae</name>
    <dbReference type="NCBI Taxonomy" id="1333845"/>
    <lineage>
        <taxon>Bacteria</taxon>
        <taxon>Bacillati</taxon>
        <taxon>Bacillota</taxon>
        <taxon>Bacilli</taxon>
        <taxon>Bacillales</taxon>
        <taxon>Paenibacillaceae</taxon>
        <taxon>Paenibacillus</taxon>
    </lineage>
</organism>
<dbReference type="AlphaFoldDB" id="A0A1H8VSW1"/>
<dbReference type="Proteomes" id="UP000683429">
    <property type="component" value="Chromosome"/>
</dbReference>
<accession>A0A1H8VSW1</accession>
<proteinExistence type="predicted"/>
<reference evidence="1 4" key="2">
    <citation type="submission" date="2021-06" db="EMBL/GenBank/DDBJ databases">
        <title>Whole genome sequence of Paenibacillus sophorae DSM23020 for comparative genomics.</title>
        <authorList>
            <person name="Kim M.-J."/>
            <person name="Lee G."/>
            <person name="Shin J.-H."/>
        </authorList>
    </citation>
    <scope>NUCLEOTIDE SEQUENCE [LARGE SCALE GENOMIC DNA]</scope>
    <source>
        <strain evidence="1 4">DSM 23020</strain>
    </source>
</reference>
<evidence type="ECO:0000313" key="2">
    <source>
        <dbReference type="EMBL" id="SEP18496.1"/>
    </source>
</evidence>
<sequence length="62" mass="7207">MEYAVLEWDKGDVSGIVRVIATHQSKMSADSVVGVSPPYYEREAITMEEYQRLRDEEEELNR</sequence>
<dbReference type="RefSeq" id="WP_216700438.1">
    <property type="nucleotide sequence ID" value="NZ_CP076607.1"/>
</dbReference>
<dbReference type="STRING" id="1333845.SAMN04487895_12739"/>
<evidence type="ECO:0000313" key="4">
    <source>
        <dbReference type="Proteomes" id="UP000683429"/>
    </source>
</evidence>
<dbReference type="EMBL" id="CP076607">
    <property type="protein sequence ID" value="QWU15691.1"/>
    <property type="molecule type" value="Genomic_DNA"/>
</dbReference>
<gene>
    <name evidence="1" type="ORF">KP014_28410</name>
    <name evidence="2" type="ORF">SAMN04487895_12739</name>
</gene>
<keyword evidence="4" id="KW-1185">Reference proteome</keyword>
<name>A0A1H8VSW1_9BACL</name>
<evidence type="ECO:0000313" key="3">
    <source>
        <dbReference type="Proteomes" id="UP000198809"/>
    </source>
</evidence>
<reference evidence="2 3" key="1">
    <citation type="submission" date="2016-10" db="EMBL/GenBank/DDBJ databases">
        <authorList>
            <person name="de Groot N.N."/>
        </authorList>
    </citation>
    <scope>NUCLEOTIDE SEQUENCE [LARGE SCALE GENOMIC DNA]</scope>
    <source>
        <strain evidence="2 3">CGMCC 1.10238</strain>
    </source>
</reference>
<protein>
    <submittedName>
        <fullName evidence="2">Uncharacterized protein</fullName>
    </submittedName>
</protein>
<dbReference type="Proteomes" id="UP000198809">
    <property type="component" value="Unassembled WGS sequence"/>
</dbReference>